<proteinExistence type="predicted"/>
<dbReference type="EMBL" id="LT906446">
    <property type="protein sequence ID" value="SNV03851.1"/>
    <property type="molecule type" value="Genomic_DNA"/>
</dbReference>
<dbReference type="GeneID" id="78507870"/>
<sequence length="189" mass="22332">MKSYDNVETMLAFHGAPTLEGIKPGNLISFNKNRIKNCQRILNQYKTCMECNGIYFFTLSETENWLLLFIYRKNTLKQLIQNKEIREFLSSYGYEHCRYLSQYLRYLKIRMSLQKGFPHEIGIFLGYPLDDVKGFIEHSGRHFKISGQWKVYSDTKRAEELFNKYAECSNRYCACLLRGQSIEELVKAV</sequence>
<dbReference type="InterPro" id="IPR024523">
    <property type="entry name" value="DUF3793"/>
</dbReference>
<dbReference type="eggNOG" id="ENOG5032SGE">
    <property type="taxonomic scope" value="Bacteria"/>
</dbReference>
<evidence type="ECO:0000313" key="1">
    <source>
        <dbReference type="EMBL" id="SNV03851.1"/>
    </source>
</evidence>
<organism evidence="1 2">
    <name type="scientific">Megamonas hypermegale</name>
    <dbReference type="NCBI Taxonomy" id="158847"/>
    <lineage>
        <taxon>Bacteria</taxon>
        <taxon>Bacillati</taxon>
        <taxon>Bacillota</taxon>
        <taxon>Negativicutes</taxon>
        <taxon>Selenomonadales</taxon>
        <taxon>Selenomonadaceae</taxon>
        <taxon>Megamonas</taxon>
    </lineage>
</organism>
<dbReference type="RefSeq" id="WP_027889039.1">
    <property type="nucleotide sequence ID" value="NZ_CALXYH010000014.1"/>
</dbReference>
<accession>A0A239U132</accession>
<protein>
    <submittedName>
        <fullName evidence="1">Protein of uncharacterized function (DUF3793)</fullName>
    </submittedName>
</protein>
<gene>
    <name evidence="1" type="ORF">SAMEA4364220_01882</name>
</gene>
<evidence type="ECO:0000313" key="2">
    <source>
        <dbReference type="Proteomes" id="UP000215383"/>
    </source>
</evidence>
<dbReference type="Pfam" id="PF12672">
    <property type="entry name" value="DUF3793"/>
    <property type="match status" value="1"/>
</dbReference>
<dbReference type="Proteomes" id="UP000215383">
    <property type="component" value="Chromosome 1"/>
</dbReference>
<reference evidence="1 2" key="1">
    <citation type="submission" date="2017-06" db="EMBL/GenBank/DDBJ databases">
        <authorList>
            <consortium name="Pathogen Informatics"/>
        </authorList>
    </citation>
    <scope>NUCLEOTIDE SEQUENCE [LARGE SCALE GENOMIC DNA]</scope>
    <source>
        <strain evidence="1 2">NCTC10570</strain>
    </source>
</reference>
<dbReference type="AlphaFoldDB" id="A0A239U132"/>
<keyword evidence="2" id="KW-1185">Reference proteome</keyword>
<name>A0A239U132_9FIRM</name>